<dbReference type="AlphaFoldDB" id="A0A2V5LV09"/>
<feature type="transmembrane region" description="Helical" evidence="1">
    <location>
        <begin position="521"/>
        <end position="539"/>
    </location>
</feature>
<keyword evidence="1" id="KW-0472">Membrane</keyword>
<protein>
    <submittedName>
        <fullName evidence="2">Uncharacterized protein</fullName>
    </submittedName>
</protein>
<feature type="transmembrane region" description="Helical" evidence="1">
    <location>
        <begin position="12"/>
        <end position="32"/>
    </location>
</feature>
<reference evidence="2 3" key="1">
    <citation type="submission" date="2018-05" db="EMBL/GenBank/DDBJ databases">
        <title>Genetic diversity of glacier-inhabiting Cryobacterium bacteria in China and description of Cryobacterium mengkeensis sp. nov. and Arthrobacter glacialis sp. nov.</title>
        <authorList>
            <person name="Liu Q."/>
            <person name="Xin Y.-H."/>
        </authorList>
    </citation>
    <scope>NUCLEOTIDE SEQUENCE [LARGE SCALE GENOMIC DNA]</scope>
    <source>
        <strain evidence="2 3">LI2</strain>
    </source>
</reference>
<feature type="transmembrane region" description="Helical" evidence="1">
    <location>
        <begin position="265"/>
        <end position="283"/>
    </location>
</feature>
<gene>
    <name evidence="2" type="ORF">CVV68_11280</name>
</gene>
<comment type="caution">
    <text evidence="2">The sequence shown here is derived from an EMBL/GenBank/DDBJ whole genome shotgun (WGS) entry which is preliminary data.</text>
</comment>
<keyword evidence="1" id="KW-1133">Transmembrane helix</keyword>
<dbReference type="Proteomes" id="UP000247832">
    <property type="component" value="Unassembled WGS sequence"/>
</dbReference>
<feature type="transmembrane region" description="Helical" evidence="1">
    <location>
        <begin position="52"/>
        <end position="74"/>
    </location>
</feature>
<feature type="transmembrane region" description="Helical" evidence="1">
    <location>
        <begin position="482"/>
        <end position="501"/>
    </location>
</feature>
<evidence type="ECO:0000313" key="3">
    <source>
        <dbReference type="Proteomes" id="UP000247832"/>
    </source>
</evidence>
<sequence length="568" mass="59486">MGEMVLAPNWFQVIVMLAPVLAVGSVVLYLFLRFIAWTPRHGKSLANLRQHALWTGFIAWAVSSLASASQAGTFPLGQLQVSNNPWAAVPFSSLIGPVAAVLMVHLIGQLSWPAPKSPKRVAVLEFRRVRDFVQPALGWTVLGVFLLSAGVLVWLVFAPGFPASAAGSPMEGSGYGPQNGRVPGWTLATALGTALAVLALGTHGIMRLIAARRSLEGLDSVQNKTLRTIGMNRLLRVSATVASGLAAIAGNYLVQPAPNSDTTAWVNWLVFANVAVLFAMLVWKPPFLDPASGAGAATADTGYNSLFASGPSADPASGDGPAAAHLADSAMAAAIPAAIVGGFVGALLMTWLGWMGPVVVGITLMLLGYAAMEVLLRRNYATPGKPRTRLRKPVPWPLHAALVIAAVGLALALIQAWRTVTLGPGTAEGWNGTGGPHSFILVPIISATAILATGTLAGWQVFRRPALDKAPLLLDRSLRRRALVRITRTVTSGWFAILGAILLEVRYEADANPLAPQPDLAALGAAAIVLAALLLLYPARKFTRADFVPPAVGALPGNIHPGHAGLNK</sequence>
<feature type="transmembrane region" description="Helical" evidence="1">
    <location>
        <begin position="437"/>
        <end position="462"/>
    </location>
</feature>
<evidence type="ECO:0000256" key="1">
    <source>
        <dbReference type="SAM" id="Phobius"/>
    </source>
</evidence>
<name>A0A2V5LV09_9MICC</name>
<feature type="transmembrane region" description="Helical" evidence="1">
    <location>
        <begin position="396"/>
        <end position="417"/>
    </location>
</feature>
<dbReference type="EMBL" id="QJVD01000010">
    <property type="protein sequence ID" value="PYI67307.1"/>
    <property type="molecule type" value="Genomic_DNA"/>
</dbReference>
<feature type="transmembrane region" description="Helical" evidence="1">
    <location>
        <begin position="330"/>
        <end position="352"/>
    </location>
</feature>
<feature type="transmembrane region" description="Helical" evidence="1">
    <location>
        <begin position="358"/>
        <end position="376"/>
    </location>
</feature>
<keyword evidence="1" id="KW-0812">Transmembrane</keyword>
<evidence type="ECO:0000313" key="2">
    <source>
        <dbReference type="EMBL" id="PYI67307.1"/>
    </source>
</evidence>
<feature type="transmembrane region" description="Helical" evidence="1">
    <location>
        <begin position="94"/>
        <end position="115"/>
    </location>
</feature>
<organism evidence="2 3">
    <name type="scientific">Arthrobacter livingstonensis</name>
    <dbReference type="NCBI Taxonomy" id="670078"/>
    <lineage>
        <taxon>Bacteria</taxon>
        <taxon>Bacillati</taxon>
        <taxon>Actinomycetota</taxon>
        <taxon>Actinomycetes</taxon>
        <taxon>Micrococcales</taxon>
        <taxon>Micrococcaceae</taxon>
        <taxon>Arthrobacter</taxon>
    </lineage>
</organism>
<accession>A0A2V5LV09</accession>
<proteinExistence type="predicted"/>
<feature type="transmembrane region" description="Helical" evidence="1">
    <location>
        <begin position="136"/>
        <end position="162"/>
    </location>
</feature>
<feature type="transmembrane region" description="Helical" evidence="1">
    <location>
        <begin position="182"/>
        <end position="205"/>
    </location>
</feature>
<keyword evidence="3" id="KW-1185">Reference proteome</keyword>
<feature type="transmembrane region" description="Helical" evidence="1">
    <location>
        <begin position="234"/>
        <end position="253"/>
    </location>
</feature>